<keyword evidence="3" id="KW-1185">Reference proteome</keyword>
<dbReference type="EMBL" id="JAIWYP010000013">
    <property type="protein sequence ID" value="KAH3721393.1"/>
    <property type="molecule type" value="Genomic_DNA"/>
</dbReference>
<evidence type="ECO:0000256" key="1">
    <source>
        <dbReference type="SAM" id="SignalP"/>
    </source>
</evidence>
<keyword evidence="1" id="KW-0732">Signal</keyword>
<feature type="chain" id="PRO_5038887985" evidence="1">
    <location>
        <begin position="32"/>
        <end position="109"/>
    </location>
</feature>
<comment type="caution">
    <text evidence="2">The sequence shown here is derived from an EMBL/GenBank/DDBJ whole genome shotgun (WGS) entry which is preliminary data.</text>
</comment>
<dbReference type="AlphaFoldDB" id="A0A9D4CDD6"/>
<reference evidence="2" key="2">
    <citation type="submission" date="2020-11" db="EMBL/GenBank/DDBJ databases">
        <authorList>
            <person name="McCartney M.A."/>
            <person name="Auch B."/>
            <person name="Kono T."/>
            <person name="Mallez S."/>
            <person name="Becker A."/>
            <person name="Gohl D.M."/>
            <person name="Silverstein K.A.T."/>
            <person name="Koren S."/>
            <person name="Bechman K.B."/>
            <person name="Herman A."/>
            <person name="Abrahante J.E."/>
            <person name="Garbe J."/>
        </authorList>
    </citation>
    <scope>NUCLEOTIDE SEQUENCE</scope>
    <source>
        <strain evidence="2">Duluth1</strain>
        <tissue evidence="2">Whole animal</tissue>
    </source>
</reference>
<proteinExistence type="predicted"/>
<dbReference type="Proteomes" id="UP000828390">
    <property type="component" value="Unassembled WGS sequence"/>
</dbReference>
<feature type="signal peptide" evidence="1">
    <location>
        <begin position="1"/>
        <end position="31"/>
    </location>
</feature>
<reference evidence="2" key="1">
    <citation type="journal article" date="2019" name="bioRxiv">
        <title>The Genome of the Zebra Mussel, Dreissena polymorpha: A Resource for Invasive Species Research.</title>
        <authorList>
            <person name="McCartney M.A."/>
            <person name="Auch B."/>
            <person name="Kono T."/>
            <person name="Mallez S."/>
            <person name="Zhang Y."/>
            <person name="Obille A."/>
            <person name="Becker A."/>
            <person name="Abrahante J.E."/>
            <person name="Garbe J."/>
            <person name="Badalamenti J.P."/>
            <person name="Herman A."/>
            <person name="Mangelson H."/>
            <person name="Liachko I."/>
            <person name="Sullivan S."/>
            <person name="Sone E.D."/>
            <person name="Koren S."/>
            <person name="Silverstein K.A.T."/>
            <person name="Beckman K.B."/>
            <person name="Gohl D.M."/>
        </authorList>
    </citation>
    <scope>NUCLEOTIDE SEQUENCE</scope>
    <source>
        <strain evidence="2">Duluth1</strain>
        <tissue evidence="2">Whole animal</tissue>
    </source>
</reference>
<gene>
    <name evidence="2" type="ORF">DPMN_064316</name>
</gene>
<sequence>MHCLLIKISLLHHLLVGNTLILCSTIRRTEAKGRVLILTSASKVLMLGPLQVPPQHRQDGERLLNPPPTELVQIKTALTLPAKKRVSISGKVTQVCSEKKLFMKIDIFK</sequence>
<accession>A0A9D4CDD6</accession>
<name>A0A9D4CDD6_DREPO</name>
<evidence type="ECO:0000313" key="2">
    <source>
        <dbReference type="EMBL" id="KAH3721393.1"/>
    </source>
</evidence>
<organism evidence="2 3">
    <name type="scientific">Dreissena polymorpha</name>
    <name type="common">Zebra mussel</name>
    <name type="synonym">Mytilus polymorpha</name>
    <dbReference type="NCBI Taxonomy" id="45954"/>
    <lineage>
        <taxon>Eukaryota</taxon>
        <taxon>Metazoa</taxon>
        <taxon>Spiralia</taxon>
        <taxon>Lophotrochozoa</taxon>
        <taxon>Mollusca</taxon>
        <taxon>Bivalvia</taxon>
        <taxon>Autobranchia</taxon>
        <taxon>Heteroconchia</taxon>
        <taxon>Euheterodonta</taxon>
        <taxon>Imparidentia</taxon>
        <taxon>Neoheterodontei</taxon>
        <taxon>Myida</taxon>
        <taxon>Dreissenoidea</taxon>
        <taxon>Dreissenidae</taxon>
        <taxon>Dreissena</taxon>
    </lineage>
</organism>
<evidence type="ECO:0000313" key="3">
    <source>
        <dbReference type="Proteomes" id="UP000828390"/>
    </source>
</evidence>
<protein>
    <submittedName>
        <fullName evidence="2">Uncharacterized protein</fullName>
    </submittedName>
</protein>